<sequence>YDLHVGYLYAAAFKLGNASIFRNLGIPQGAIIHEARVTYTAFSDAQRDFVNSYIHGELNPHPLPFSTYADYAARVRTDARVDWANIPHWTHKQEYKTPDLKAIIQEIVNLPEWEEGDDICIFWHDHDDRTTHEIETYRNAYPYFTDPLLAPQLTVHWLEDALMESYTINGDTWYPLDVHKAAAQTFVPLQQFEVHWVDLQLKTWLARARPWVHIYRCGAPAHPVGDPLSSSVAENSPLIWPGTSGRVRFKMSPYVLEPETMYIMVVRQSTSFL</sequence>
<feature type="non-terminal residue" evidence="1">
    <location>
        <position position="273"/>
    </location>
</feature>
<dbReference type="AlphaFoldDB" id="X1LK79"/>
<reference evidence="1" key="1">
    <citation type="journal article" date="2014" name="Front. Microbiol.">
        <title>High frequency of phylogenetically diverse reductive dehalogenase-homologous genes in deep subseafloor sedimentary metagenomes.</title>
        <authorList>
            <person name="Kawai M."/>
            <person name="Futagami T."/>
            <person name="Toyoda A."/>
            <person name="Takaki Y."/>
            <person name="Nishi S."/>
            <person name="Hori S."/>
            <person name="Arai W."/>
            <person name="Tsubouchi T."/>
            <person name="Morono Y."/>
            <person name="Uchiyama I."/>
            <person name="Ito T."/>
            <person name="Fujiyama A."/>
            <person name="Inagaki F."/>
            <person name="Takami H."/>
        </authorList>
    </citation>
    <scope>NUCLEOTIDE SEQUENCE</scope>
    <source>
        <strain evidence="1">Expedition CK06-06</strain>
    </source>
</reference>
<accession>X1LK79</accession>
<comment type="caution">
    <text evidence="1">The sequence shown here is derived from an EMBL/GenBank/DDBJ whole genome shotgun (WGS) entry which is preliminary data.</text>
</comment>
<gene>
    <name evidence="1" type="ORF">S06H3_34941</name>
</gene>
<dbReference type="EMBL" id="BARV01021031">
    <property type="protein sequence ID" value="GAI19463.1"/>
    <property type="molecule type" value="Genomic_DNA"/>
</dbReference>
<protein>
    <submittedName>
        <fullName evidence="1">Uncharacterized protein</fullName>
    </submittedName>
</protein>
<name>X1LK79_9ZZZZ</name>
<evidence type="ECO:0000313" key="1">
    <source>
        <dbReference type="EMBL" id="GAI19463.1"/>
    </source>
</evidence>
<proteinExistence type="predicted"/>
<organism evidence="1">
    <name type="scientific">marine sediment metagenome</name>
    <dbReference type="NCBI Taxonomy" id="412755"/>
    <lineage>
        <taxon>unclassified sequences</taxon>
        <taxon>metagenomes</taxon>
        <taxon>ecological metagenomes</taxon>
    </lineage>
</organism>
<feature type="non-terminal residue" evidence="1">
    <location>
        <position position="1"/>
    </location>
</feature>